<keyword evidence="8" id="KW-0407">Ion channel</keyword>
<dbReference type="GO" id="GO:0005886">
    <property type="term" value="C:plasma membrane"/>
    <property type="evidence" value="ECO:0007669"/>
    <property type="project" value="UniProtKB-SubCell"/>
</dbReference>
<keyword evidence="7" id="KW-0472">Membrane</keyword>
<reference evidence="9" key="1">
    <citation type="submission" date="2022-06" db="EMBL/GenBank/DDBJ databases">
        <authorList>
            <person name="Berger JAMES D."/>
            <person name="Berger JAMES D."/>
        </authorList>
    </citation>
    <scope>NUCLEOTIDE SEQUENCE [LARGE SCALE GENOMIC DNA]</scope>
</reference>
<keyword evidence="5" id="KW-1133">Transmembrane helix</keyword>
<name>A0AA85J6C4_TRIRE</name>
<dbReference type="AlphaFoldDB" id="A0AA85J6C4"/>
<proteinExistence type="predicted"/>
<protein>
    <recommendedName>
        <fullName evidence="11">Innexin</fullName>
    </recommendedName>
</protein>
<dbReference type="PANTHER" id="PTHR11893">
    <property type="entry name" value="INNEXIN"/>
    <property type="match status" value="1"/>
</dbReference>
<dbReference type="Pfam" id="PF00876">
    <property type="entry name" value="Innexin"/>
    <property type="match status" value="1"/>
</dbReference>
<evidence type="ECO:0000256" key="3">
    <source>
        <dbReference type="ARBA" id="ARBA00022475"/>
    </source>
</evidence>
<dbReference type="Proteomes" id="UP000050795">
    <property type="component" value="Unassembled WGS sequence"/>
</dbReference>
<organism evidence="9 10">
    <name type="scientific">Trichobilharzia regenti</name>
    <name type="common">Nasal bird schistosome</name>
    <dbReference type="NCBI Taxonomy" id="157069"/>
    <lineage>
        <taxon>Eukaryota</taxon>
        <taxon>Metazoa</taxon>
        <taxon>Spiralia</taxon>
        <taxon>Lophotrochozoa</taxon>
        <taxon>Platyhelminthes</taxon>
        <taxon>Trematoda</taxon>
        <taxon>Digenea</taxon>
        <taxon>Strigeidida</taxon>
        <taxon>Schistosomatoidea</taxon>
        <taxon>Schistosomatidae</taxon>
        <taxon>Trichobilharzia</taxon>
    </lineage>
</organism>
<dbReference type="PANTHER" id="PTHR11893:SF36">
    <property type="entry name" value="INNEXIN-5"/>
    <property type="match status" value="1"/>
</dbReference>
<comment type="subcellular location">
    <subcellularLocation>
        <location evidence="1">Cell membrane</location>
        <topology evidence="1">Multi-pass membrane protein</topology>
    </subcellularLocation>
</comment>
<reference evidence="10" key="2">
    <citation type="submission" date="2023-11" db="UniProtKB">
        <authorList>
            <consortium name="WormBaseParasite"/>
        </authorList>
    </citation>
    <scope>IDENTIFICATION</scope>
</reference>
<evidence type="ECO:0008006" key="11">
    <source>
        <dbReference type="Google" id="ProtNLM"/>
    </source>
</evidence>
<dbReference type="GO" id="GO:0034220">
    <property type="term" value="P:monoatomic ion transmembrane transport"/>
    <property type="evidence" value="ECO:0007669"/>
    <property type="project" value="UniProtKB-KW"/>
</dbReference>
<accession>A0AA85J6C4</accession>
<evidence type="ECO:0000256" key="5">
    <source>
        <dbReference type="ARBA" id="ARBA00022989"/>
    </source>
</evidence>
<dbReference type="WBParaSite" id="TREG1_16160.1">
    <property type="protein sequence ID" value="TREG1_16160.1"/>
    <property type="gene ID" value="TREG1_16160"/>
</dbReference>
<keyword evidence="9" id="KW-1185">Reference proteome</keyword>
<evidence type="ECO:0000256" key="7">
    <source>
        <dbReference type="ARBA" id="ARBA00023136"/>
    </source>
</evidence>
<evidence type="ECO:0000256" key="8">
    <source>
        <dbReference type="ARBA" id="ARBA00023303"/>
    </source>
</evidence>
<keyword evidence="3" id="KW-1003">Cell membrane</keyword>
<dbReference type="InterPro" id="IPR000990">
    <property type="entry name" value="Innexin"/>
</dbReference>
<keyword evidence="2" id="KW-0813">Transport</keyword>
<dbReference type="GO" id="GO:0005243">
    <property type="term" value="F:gap junction channel activity"/>
    <property type="evidence" value="ECO:0007669"/>
    <property type="project" value="TreeGrafter"/>
</dbReference>
<dbReference type="GO" id="GO:0005921">
    <property type="term" value="C:gap junction"/>
    <property type="evidence" value="ECO:0007669"/>
    <property type="project" value="TreeGrafter"/>
</dbReference>
<evidence type="ECO:0000256" key="1">
    <source>
        <dbReference type="ARBA" id="ARBA00004651"/>
    </source>
</evidence>
<evidence type="ECO:0000313" key="10">
    <source>
        <dbReference type="WBParaSite" id="TREG1_16160.1"/>
    </source>
</evidence>
<evidence type="ECO:0000256" key="6">
    <source>
        <dbReference type="ARBA" id="ARBA00023065"/>
    </source>
</evidence>
<keyword evidence="4" id="KW-0812">Transmembrane</keyword>
<evidence type="ECO:0000256" key="4">
    <source>
        <dbReference type="ARBA" id="ARBA00022692"/>
    </source>
</evidence>
<sequence>MARGAGGLLDGGFVFKLGRLFKTPYGGEGVDFIDQLNYQFTGGLMVIFIAIISLRQYVGKPIQCWVPQEFTKSWRNMLKIYAGYQIHTSCYLMKRYQQIKWIMKKLNLLAIINGLL</sequence>
<evidence type="ECO:0000313" key="9">
    <source>
        <dbReference type="Proteomes" id="UP000050795"/>
    </source>
</evidence>
<evidence type="ECO:0000256" key="2">
    <source>
        <dbReference type="ARBA" id="ARBA00022448"/>
    </source>
</evidence>
<keyword evidence="6" id="KW-0406">Ion transport</keyword>